<protein>
    <submittedName>
        <fullName evidence="2">Uncharacterized protein</fullName>
    </submittedName>
</protein>
<proteinExistence type="predicted"/>
<feature type="signal peptide" evidence="1">
    <location>
        <begin position="1"/>
        <end position="19"/>
    </location>
</feature>
<dbReference type="EMBL" id="JAEAOA010001201">
    <property type="protein sequence ID" value="KAK3587834.1"/>
    <property type="molecule type" value="Genomic_DNA"/>
</dbReference>
<reference evidence="2" key="1">
    <citation type="journal article" date="2021" name="Genome Biol. Evol.">
        <title>A High-Quality Reference Genome for a Parasitic Bivalve with Doubly Uniparental Inheritance (Bivalvia: Unionida).</title>
        <authorList>
            <person name="Smith C.H."/>
        </authorList>
    </citation>
    <scope>NUCLEOTIDE SEQUENCE</scope>
    <source>
        <strain evidence="2">CHS0354</strain>
    </source>
</reference>
<evidence type="ECO:0000313" key="2">
    <source>
        <dbReference type="EMBL" id="KAK3587834.1"/>
    </source>
</evidence>
<sequence length="93" mass="9656">MNMRLIAFAFVVVVVASQAAPPAAQFYNPGGASVIAGAGASSGSDPYKAILDVLLKLLSQQRRTPTVTPASTGGLFGGSSGLQQYFLYETLFK</sequence>
<evidence type="ECO:0000256" key="1">
    <source>
        <dbReference type="SAM" id="SignalP"/>
    </source>
</evidence>
<dbReference type="Proteomes" id="UP001195483">
    <property type="component" value="Unassembled WGS sequence"/>
</dbReference>
<comment type="caution">
    <text evidence="2">The sequence shown here is derived from an EMBL/GenBank/DDBJ whole genome shotgun (WGS) entry which is preliminary data.</text>
</comment>
<keyword evidence="1" id="KW-0732">Signal</keyword>
<evidence type="ECO:0000313" key="3">
    <source>
        <dbReference type="Proteomes" id="UP001195483"/>
    </source>
</evidence>
<reference evidence="2" key="2">
    <citation type="journal article" date="2021" name="Genome Biol. Evol.">
        <title>Developing a high-quality reference genome for a parasitic bivalve with doubly uniparental inheritance (Bivalvia: Unionida).</title>
        <authorList>
            <person name="Smith C.H."/>
        </authorList>
    </citation>
    <scope>NUCLEOTIDE SEQUENCE</scope>
    <source>
        <strain evidence="2">CHS0354</strain>
        <tissue evidence="2">Mantle</tissue>
    </source>
</reference>
<reference evidence="2" key="3">
    <citation type="submission" date="2023-05" db="EMBL/GenBank/DDBJ databases">
        <authorList>
            <person name="Smith C.H."/>
        </authorList>
    </citation>
    <scope>NUCLEOTIDE SEQUENCE</scope>
    <source>
        <strain evidence="2">CHS0354</strain>
        <tissue evidence="2">Mantle</tissue>
    </source>
</reference>
<feature type="chain" id="PRO_5042086204" evidence="1">
    <location>
        <begin position="20"/>
        <end position="93"/>
    </location>
</feature>
<accession>A0AAE0VRU1</accession>
<organism evidence="2 3">
    <name type="scientific">Potamilus streckersoni</name>
    <dbReference type="NCBI Taxonomy" id="2493646"/>
    <lineage>
        <taxon>Eukaryota</taxon>
        <taxon>Metazoa</taxon>
        <taxon>Spiralia</taxon>
        <taxon>Lophotrochozoa</taxon>
        <taxon>Mollusca</taxon>
        <taxon>Bivalvia</taxon>
        <taxon>Autobranchia</taxon>
        <taxon>Heteroconchia</taxon>
        <taxon>Palaeoheterodonta</taxon>
        <taxon>Unionida</taxon>
        <taxon>Unionoidea</taxon>
        <taxon>Unionidae</taxon>
        <taxon>Ambleminae</taxon>
        <taxon>Lampsilini</taxon>
        <taxon>Potamilus</taxon>
    </lineage>
</organism>
<keyword evidence="3" id="KW-1185">Reference proteome</keyword>
<dbReference type="AlphaFoldDB" id="A0AAE0VRU1"/>
<name>A0AAE0VRU1_9BIVA</name>
<gene>
    <name evidence="2" type="ORF">CHS0354_019701</name>
</gene>